<name>H8L4Y1_FRAAD</name>
<keyword evidence="2" id="KW-1185">Reference proteome</keyword>
<dbReference type="AlphaFoldDB" id="H8L4Y1"/>
<sequence>MALGKAEMDQWFSFLGYGAIDAAVWFVGIEPGGDPSQRGTDQTLSLKPVGDDQVRWDPCPEPVPASQRLSLAWRRPLEIMAKLNGAPAGADLRVNWDQRWSHVMAANMAPLPRIRETDRHMGLDRQAYRDQVRTQRGPLFARLFNDRQALPQLRVMVFHGLGAWRHYQFGHQFSVEPEASWPSIPGAPAFKTVCDMGRRRVIVGPSLTRASRVSCDALTEQLRVWSRQDDDWRTTI</sequence>
<dbReference type="HOGENOM" id="CLU_1174031_0_0_6"/>
<gene>
    <name evidence="1" type="ordered locus">Fraau_1252</name>
</gene>
<organism evidence="1 2">
    <name type="scientific">Frateuria aurantia (strain ATCC 33424 / DSM 6220 / KCTC 2777 / LMG 1558 / NBRC 3245 / NCIMB 13370)</name>
    <name type="common">Acetobacter aurantius</name>
    <dbReference type="NCBI Taxonomy" id="767434"/>
    <lineage>
        <taxon>Bacteria</taxon>
        <taxon>Pseudomonadati</taxon>
        <taxon>Pseudomonadota</taxon>
        <taxon>Gammaproteobacteria</taxon>
        <taxon>Lysobacterales</taxon>
        <taxon>Rhodanobacteraceae</taxon>
        <taxon>Frateuria</taxon>
    </lineage>
</organism>
<reference evidence="1" key="1">
    <citation type="submission" date="2012-02" db="EMBL/GenBank/DDBJ databases">
        <title>The complete genome of Frateuria aurantia DSM 6220.</title>
        <authorList>
            <consortium name="US DOE Joint Genome Institute (JGI-PGF)"/>
            <person name="Lucas S."/>
            <person name="Copeland A."/>
            <person name="Lapidus A."/>
            <person name="Glavina del Rio T."/>
            <person name="Dalin E."/>
            <person name="Tice H."/>
            <person name="Bruce D."/>
            <person name="Goodwin L."/>
            <person name="Pitluck S."/>
            <person name="Peters L."/>
            <person name="Ovchinnikova G."/>
            <person name="Teshima H."/>
            <person name="Kyrpides N."/>
            <person name="Mavromatis K."/>
            <person name="Ivanova N."/>
            <person name="Brettin T."/>
            <person name="Detter J.C."/>
            <person name="Han C."/>
            <person name="Larimer F."/>
            <person name="Land M."/>
            <person name="Hauser L."/>
            <person name="Markowitz V."/>
            <person name="Cheng J.-F."/>
            <person name="Hugenholtz P."/>
            <person name="Woyke T."/>
            <person name="Wu D."/>
            <person name="Brambilla E."/>
            <person name="Klenk H.-P."/>
            <person name="Eisen J.A."/>
        </authorList>
    </citation>
    <scope>NUCLEOTIDE SEQUENCE</scope>
    <source>
        <strain evidence="1">DSM 6220</strain>
    </source>
</reference>
<protein>
    <submittedName>
        <fullName evidence="1">Uncharacterized protein</fullName>
    </submittedName>
</protein>
<dbReference type="Proteomes" id="UP000005234">
    <property type="component" value="Chromosome"/>
</dbReference>
<evidence type="ECO:0000313" key="2">
    <source>
        <dbReference type="Proteomes" id="UP000005234"/>
    </source>
</evidence>
<evidence type="ECO:0000313" key="1">
    <source>
        <dbReference type="EMBL" id="AFC85695.1"/>
    </source>
</evidence>
<dbReference type="EMBL" id="CP003350">
    <property type="protein sequence ID" value="AFC85695.1"/>
    <property type="molecule type" value="Genomic_DNA"/>
</dbReference>
<proteinExistence type="predicted"/>
<dbReference type="KEGG" id="fau:Fraau_1252"/>
<accession>H8L4Y1</accession>